<keyword evidence="1" id="KW-0812">Transmembrane</keyword>
<dbReference type="InterPro" id="IPR025164">
    <property type="entry name" value="Toastrack_DUF4097"/>
</dbReference>
<feature type="transmembrane region" description="Helical" evidence="1">
    <location>
        <begin position="69"/>
        <end position="90"/>
    </location>
</feature>
<evidence type="ECO:0000259" key="2">
    <source>
        <dbReference type="Pfam" id="PF13349"/>
    </source>
</evidence>
<feature type="domain" description="LiaI-LiaF-like transmembrane region" evidence="3">
    <location>
        <begin position="9"/>
        <end position="52"/>
    </location>
</feature>
<reference evidence="5" key="1">
    <citation type="journal article" date="2019" name="Int. J. Syst. Evol. Microbiol.">
        <title>The Global Catalogue of Microorganisms (GCM) 10K type strain sequencing project: providing services to taxonomists for standard genome sequencing and annotation.</title>
        <authorList>
            <consortium name="The Broad Institute Genomics Platform"/>
            <consortium name="The Broad Institute Genome Sequencing Center for Infectious Disease"/>
            <person name="Wu L."/>
            <person name="Ma J."/>
        </authorList>
    </citation>
    <scope>NUCLEOTIDE SEQUENCE [LARGE SCALE GENOMIC DNA]</scope>
    <source>
        <strain evidence="5">CGMCC 1.14993</strain>
    </source>
</reference>
<comment type="caution">
    <text evidence="4">The sequence shown here is derived from an EMBL/GenBank/DDBJ whole genome shotgun (WGS) entry which is preliminary data.</text>
</comment>
<dbReference type="AlphaFoldDB" id="A0A8J3EX87"/>
<gene>
    <name evidence="4" type="ORF">GCM10007380_24590</name>
</gene>
<feature type="transmembrane region" description="Helical" evidence="1">
    <location>
        <begin position="6"/>
        <end position="24"/>
    </location>
</feature>
<name>A0A8J3EX87_9BACI</name>
<dbReference type="InterPro" id="IPR043726">
    <property type="entry name" value="LiaI-LiaF-like_TM1"/>
</dbReference>
<dbReference type="PANTHER" id="PTHR34094">
    <property type="match status" value="1"/>
</dbReference>
<feature type="domain" description="DUF4097" evidence="2">
    <location>
        <begin position="114"/>
        <end position="305"/>
    </location>
</feature>
<feature type="transmembrane region" description="Helical" evidence="1">
    <location>
        <begin position="36"/>
        <end position="57"/>
    </location>
</feature>
<keyword evidence="1" id="KW-1133">Transmembrane helix</keyword>
<dbReference type="Proteomes" id="UP000626244">
    <property type="component" value="Unassembled WGS sequence"/>
</dbReference>
<keyword evidence="5" id="KW-1185">Reference proteome</keyword>
<evidence type="ECO:0000256" key="1">
    <source>
        <dbReference type="SAM" id="Phobius"/>
    </source>
</evidence>
<dbReference type="RefSeq" id="WP_088000072.1">
    <property type="nucleotide sequence ID" value="NZ_BMHB01000001.1"/>
</dbReference>
<evidence type="ECO:0000313" key="4">
    <source>
        <dbReference type="EMBL" id="GGI14765.1"/>
    </source>
</evidence>
<feature type="domain" description="DUF4097" evidence="2">
    <location>
        <begin position="311"/>
        <end position="440"/>
    </location>
</feature>
<dbReference type="EMBL" id="BMHB01000001">
    <property type="protein sequence ID" value="GGI14765.1"/>
    <property type="molecule type" value="Genomic_DNA"/>
</dbReference>
<dbReference type="Pfam" id="PF18917">
    <property type="entry name" value="LiaI-LiaF-like_TM1"/>
    <property type="match status" value="1"/>
</dbReference>
<accession>A0A8J3EX87</accession>
<evidence type="ECO:0008006" key="6">
    <source>
        <dbReference type="Google" id="ProtNLM"/>
    </source>
</evidence>
<sequence length="442" mass="48760">MKNWKVGSITAGVLLIAIGILYFLQNFISLPYTKLLLNAWPIACILLGIEILVFHLIRKEDSLRFSWFSIILLICVMFASIAFNFGHIAIKQLGINLKSTTVDINEEQNIPNDINEIIIDAPDGKVNVLGTNSQALKVNGSMRIPTDNKKDQNGQLEDYFSIKKLGNKLYVKCEEDKYSFITFHDSEAKLNIELPKDISTKINVDNGSIDLQNKSNKTEVEIDDGEMKLEDVSGYLIANANNGSISIRNVELSDNSKITADDGAVDIENIKGKLDVKVANGSITVNKANVTEESQVTTEDGNISIMNIVGSIDMTSSQGTIKLSQANLKDRSKITTEDGNLDIDDFIGELYAQTSNGSITIDEANLIGNSQITSEDGNIQLNMRKQQDVTIKAEKEDGSFEGNIGWKSNKNEEENRKQTIILGEGTNQLFIKTSNGNIIVNK</sequence>
<proteinExistence type="predicted"/>
<dbReference type="PANTHER" id="PTHR34094:SF1">
    <property type="entry name" value="PROTEIN FAM185A"/>
    <property type="match status" value="1"/>
</dbReference>
<organism evidence="4 5">
    <name type="scientific">Gottfriedia solisilvae</name>
    <dbReference type="NCBI Taxonomy" id="1516104"/>
    <lineage>
        <taxon>Bacteria</taxon>
        <taxon>Bacillati</taxon>
        <taxon>Bacillota</taxon>
        <taxon>Bacilli</taxon>
        <taxon>Bacillales</taxon>
        <taxon>Bacillaceae</taxon>
        <taxon>Gottfriedia</taxon>
    </lineage>
</organism>
<evidence type="ECO:0000259" key="3">
    <source>
        <dbReference type="Pfam" id="PF18917"/>
    </source>
</evidence>
<keyword evidence="1" id="KW-0472">Membrane</keyword>
<dbReference type="Pfam" id="PF13349">
    <property type="entry name" value="DUF4097"/>
    <property type="match status" value="2"/>
</dbReference>
<protein>
    <recommendedName>
        <fullName evidence="6">Adhesin domain-containing protein</fullName>
    </recommendedName>
</protein>
<evidence type="ECO:0000313" key="5">
    <source>
        <dbReference type="Proteomes" id="UP000626244"/>
    </source>
</evidence>
<dbReference type="OrthoDB" id="1707123at2"/>